<sequence length="58" mass="6626">MTGRLLKVGKGILLAEHVAVVHAPVPEKWQEWKPKRWTLSKPAKKPLSQEESLERVTI</sequence>
<name>A0A1W1UX83_9DEIO</name>
<dbReference type="RefSeq" id="WP_170928598.1">
    <property type="nucleotide sequence ID" value="NZ_FWWU01000008.1"/>
</dbReference>
<dbReference type="STRING" id="695939.SAMN00790413_03494"/>
<protein>
    <submittedName>
        <fullName evidence="1">Uncharacterized protein</fullName>
    </submittedName>
</protein>
<reference evidence="1 2" key="1">
    <citation type="submission" date="2017-04" db="EMBL/GenBank/DDBJ databases">
        <authorList>
            <person name="Afonso C.L."/>
            <person name="Miller P.J."/>
            <person name="Scott M.A."/>
            <person name="Spackman E."/>
            <person name="Goraichik I."/>
            <person name="Dimitrov K.M."/>
            <person name="Suarez D.L."/>
            <person name="Swayne D.E."/>
        </authorList>
    </citation>
    <scope>NUCLEOTIDE SEQUENCE [LARGE SCALE GENOMIC DNA]</scope>
    <source>
        <strain evidence="1 2">KR-140</strain>
    </source>
</reference>
<evidence type="ECO:0000313" key="2">
    <source>
        <dbReference type="Proteomes" id="UP000192582"/>
    </source>
</evidence>
<dbReference type="AlphaFoldDB" id="A0A1W1UX83"/>
<keyword evidence="2" id="KW-1185">Reference proteome</keyword>
<dbReference type="EMBL" id="FWWU01000008">
    <property type="protein sequence ID" value="SMB85656.1"/>
    <property type="molecule type" value="Genomic_DNA"/>
</dbReference>
<accession>A0A1W1UX83</accession>
<organism evidence="1 2">
    <name type="scientific">Deinococcus hopiensis KR-140</name>
    <dbReference type="NCBI Taxonomy" id="695939"/>
    <lineage>
        <taxon>Bacteria</taxon>
        <taxon>Thermotogati</taxon>
        <taxon>Deinococcota</taxon>
        <taxon>Deinococci</taxon>
        <taxon>Deinococcales</taxon>
        <taxon>Deinococcaceae</taxon>
        <taxon>Deinococcus</taxon>
    </lineage>
</organism>
<proteinExistence type="predicted"/>
<gene>
    <name evidence="1" type="ORF">SAMN00790413_03494</name>
</gene>
<dbReference type="Proteomes" id="UP000192582">
    <property type="component" value="Unassembled WGS sequence"/>
</dbReference>
<evidence type="ECO:0000313" key="1">
    <source>
        <dbReference type="EMBL" id="SMB85656.1"/>
    </source>
</evidence>